<evidence type="ECO:0000256" key="1">
    <source>
        <dbReference type="SAM" id="MobiDB-lite"/>
    </source>
</evidence>
<gene>
    <name evidence="2" type="ORF">MCOR_20171</name>
</gene>
<name>A0A6J8BP10_MYTCO</name>
<feature type="region of interest" description="Disordered" evidence="1">
    <location>
        <begin position="37"/>
        <end position="65"/>
    </location>
</feature>
<feature type="region of interest" description="Disordered" evidence="1">
    <location>
        <begin position="77"/>
        <end position="100"/>
    </location>
</feature>
<evidence type="ECO:0000313" key="2">
    <source>
        <dbReference type="EMBL" id="CAC5384544.1"/>
    </source>
</evidence>
<dbReference type="Proteomes" id="UP000507470">
    <property type="component" value="Unassembled WGS sequence"/>
</dbReference>
<feature type="compositionally biased region" description="Polar residues" evidence="1">
    <location>
        <begin position="274"/>
        <end position="319"/>
    </location>
</feature>
<evidence type="ECO:0000313" key="3">
    <source>
        <dbReference type="Proteomes" id="UP000507470"/>
    </source>
</evidence>
<feature type="region of interest" description="Disordered" evidence="1">
    <location>
        <begin position="271"/>
        <end position="325"/>
    </location>
</feature>
<keyword evidence="3" id="KW-1185">Reference proteome</keyword>
<protein>
    <submittedName>
        <fullName evidence="2">Uncharacterized protein</fullName>
    </submittedName>
</protein>
<dbReference type="AlphaFoldDB" id="A0A6J8BP10"/>
<proteinExistence type="predicted"/>
<feature type="compositionally biased region" description="Polar residues" evidence="1">
    <location>
        <begin position="77"/>
        <end position="87"/>
    </location>
</feature>
<organism evidence="2 3">
    <name type="scientific">Mytilus coruscus</name>
    <name type="common">Sea mussel</name>
    <dbReference type="NCBI Taxonomy" id="42192"/>
    <lineage>
        <taxon>Eukaryota</taxon>
        <taxon>Metazoa</taxon>
        <taxon>Spiralia</taxon>
        <taxon>Lophotrochozoa</taxon>
        <taxon>Mollusca</taxon>
        <taxon>Bivalvia</taxon>
        <taxon>Autobranchia</taxon>
        <taxon>Pteriomorphia</taxon>
        <taxon>Mytilida</taxon>
        <taxon>Mytiloidea</taxon>
        <taxon>Mytilidae</taxon>
        <taxon>Mytilinae</taxon>
        <taxon>Mytilus</taxon>
    </lineage>
</organism>
<reference evidence="2 3" key="1">
    <citation type="submission" date="2020-06" db="EMBL/GenBank/DDBJ databases">
        <authorList>
            <person name="Li R."/>
            <person name="Bekaert M."/>
        </authorList>
    </citation>
    <scope>NUCLEOTIDE SEQUENCE [LARGE SCALE GENOMIC DNA]</scope>
    <source>
        <strain evidence="3">wild</strain>
    </source>
</reference>
<accession>A0A6J8BP10</accession>
<sequence length="325" mass="36394">MESGRNRLYRRLFKTAQQNIVKKINYTAKSYPGQGLRNGVRAVTGGSTEGSSRRLNKTSLRRSTTLQELSGSVTQKWSQAVTGSTEGSSRRLNKTSLRRSTTLQELSGSVTQKWSQAVTGSNNSILLQKQYVLKKKIVKKTNYTARVIRVSDSEMESGRNRQYRRLFKTAQQNIVKKINYTARVIRVSYSEMESGRKPAVQRLFKTINKTSLNRPTTLQELSGSVTRNGVRAVTGSNNSIFTTKTVRTKEKIVKKTNYTARVIRVSDSRMGQAVTGSTEGSSRWLNKTSLRRSTTLQELSRSVTQNGRMGVTGSTASSSRRIKTK</sequence>
<dbReference type="EMBL" id="CACVKT020003584">
    <property type="protein sequence ID" value="CAC5384544.1"/>
    <property type="molecule type" value="Genomic_DNA"/>
</dbReference>